<gene>
    <name evidence="2" type="ORF">GCM10010145_49190</name>
</gene>
<keyword evidence="1" id="KW-0812">Transmembrane</keyword>
<name>A0A918EUH9_9ACTN</name>
<keyword evidence="1" id="KW-0472">Membrane</keyword>
<keyword evidence="3" id="KW-1185">Reference proteome</keyword>
<keyword evidence="1" id="KW-1133">Transmembrane helix</keyword>
<comment type="caution">
    <text evidence="2">The sequence shown here is derived from an EMBL/GenBank/DDBJ whole genome shotgun (WGS) entry which is preliminary data.</text>
</comment>
<organism evidence="2 3">
    <name type="scientific">Streptomyces ruber</name>
    <dbReference type="NCBI Taxonomy" id="83378"/>
    <lineage>
        <taxon>Bacteria</taxon>
        <taxon>Bacillati</taxon>
        <taxon>Actinomycetota</taxon>
        <taxon>Actinomycetes</taxon>
        <taxon>Kitasatosporales</taxon>
        <taxon>Streptomycetaceae</taxon>
        <taxon>Streptomyces</taxon>
    </lineage>
</organism>
<dbReference type="EMBL" id="BMQK01000012">
    <property type="protein sequence ID" value="GGQ73554.1"/>
    <property type="molecule type" value="Genomic_DNA"/>
</dbReference>
<sequence length="147" mass="16570">MRSDEVQSVLALLGAILGGTLVLFGDFIRRRVERHKEEVNRLVEVSVRLSSMYNRLCGQLLDASTAGVAVSDLAVADPLRYEVTTQFFMTPGSEQLRSRASRLMDAYYRLRDSYGQDSAWDAARDEHGLAVREFEAAVRAILHRNHI</sequence>
<dbReference type="AlphaFoldDB" id="A0A918EUH9"/>
<feature type="transmembrane region" description="Helical" evidence="1">
    <location>
        <begin position="6"/>
        <end position="28"/>
    </location>
</feature>
<accession>A0A918EUH9</accession>
<protein>
    <submittedName>
        <fullName evidence="2">Uncharacterized protein</fullName>
    </submittedName>
</protein>
<proteinExistence type="predicted"/>
<dbReference type="Proteomes" id="UP000620156">
    <property type="component" value="Unassembled WGS sequence"/>
</dbReference>
<evidence type="ECO:0000256" key="1">
    <source>
        <dbReference type="SAM" id="Phobius"/>
    </source>
</evidence>
<evidence type="ECO:0000313" key="2">
    <source>
        <dbReference type="EMBL" id="GGQ73554.1"/>
    </source>
</evidence>
<reference evidence="2" key="2">
    <citation type="submission" date="2020-09" db="EMBL/GenBank/DDBJ databases">
        <authorList>
            <person name="Sun Q."/>
            <person name="Ohkuma M."/>
        </authorList>
    </citation>
    <scope>NUCLEOTIDE SEQUENCE</scope>
    <source>
        <strain evidence="2">JCM 3131</strain>
    </source>
</reference>
<reference evidence="2" key="1">
    <citation type="journal article" date="2014" name="Int. J. Syst. Evol. Microbiol.">
        <title>Complete genome sequence of Corynebacterium casei LMG S-19264T (=DSM 44701T), isolated from a smear-ripened cheese.</title>
        <authorList>
            <consortium name="US DOE Joint Genome Institute (JGI-PGF)"/>
            <person name="Walter F."/>
            <person name="Albersmeier A."/>
            <person name="Kalinowski J."/>
            <person name="Ruckert C."/>
        </authorList>
    </citation>
    <scope>NUCLEOTIDE SEQUENCE</scope>
    <source>
        <strain evidence="2">JCM 3131</strain>
    </source>
</reference>
<evidence type="ECO:0000313" key="3">
    <source>
        <dbReference type="Proteomes" id="UP000620156"/>
    </source>
</evidence>